<accession>V5U2J2</accession>
<dbReference type="AlphaFoldDB" id="V5U2J2"/>
<organism evidence="1 2">
    <name type="scientific">Cronobacter malonaticus</name>
    <dbReference type="NCBI Taxonomy" id="413503"/>
    <lineage>
        <taxon>Bacteria</taxon>
        <taxon>Pseudomonadati</taxon>
        <taxon>Pseudomonadota</taxon>
        <taxon>Gammaproteobacteria</taxon>
        <taxon>Enterobacterales</taxon>
        <taxon>Enterobacteriaceae</taxon>
        <taxon>Cronobacter</taxon>
    </lineage>
</organism>
<evidence type="ECO:0000313" key="2">
    <source>
        <dbReference type="Proteomes" id="UP000018545"/>
    </source>
</evidence>
<gene>
    <name evidence="1" type="ORF">P262_04213</name>
</gene>
<dbReference type="PATRIC" id="fig|1401659.3.peg.2971"/>
<dbReference type="EMBL" id="CP006731">
    <property type="protein sequence ID" value="AHB71367.1"/>
    <property type="molecule type" value="Genomic_DNA"/>
</dbReference>
<dbReference type="Proteomes" id="UP000018545">
    <property type="component" value="Chromosome"/>
</dbReference>
<sequence length="43" mass="4804">MVMFVFMMAKNGLAILGRDHFIQEIVTAGLIPPLNFTGITEHE</sequence>
<evidence type="ECO:0000313" key="1">
    <source>
        <dbReference type="EMBL" id="AHB71367.1"/>
    </source>
</evidence>
<protein>
    <submittedName>
        <fullName evidence="1">Uncharacterized protein</fullName>
    </submittedName>
</protein>
<name>V5U2J2_9ENTR</name>
<reference evidence="1 2" key="1">
    <citation type="journal article" date="2014" name="Genome Announc.">
        <title>Complete Genome Sequence of Cronobacter sakazakii Strain CMCC 45402.</title>
        <authorList>
            <person name="Zhao Z."/>
            <person name="Wang L."/>
            <person name="Wang B."/>
            <person name="Liang H."/>
            <person name="Ye Q."/>
            <person name="Zeng M."/>
        </authorList>
    </citation>
    <scope>NUCLEOTIDE SEQUENCE [LARGE SCALE GENOMIC DNA]</scope>
    <source>
        <strain evidence="2">45402</strain>
    </source>
</reference>
<dbReference type="HOGENOM" id="CLU_3232462_0_0_6"/>
<dbReference type="KEGG" id="csi:P262_04213"/>
<proteinExistence type="predicted"/>